<feature type="region of interest" description="Disordered" evidence="1">
    <location>
        <begin position="1"/>
        <end position="26"/>
    </location>
</feature>
<sequence length="124" mass="14615">MSLPEVNQANYHQRERGHGLDRGRRRKINYNHDVLHQKLTSNIKGRVKKKKVMQKKIQKLYWADLKKDDNNPEANSISEDNVEPIYKLDNNAEANFISKDNVEPMHLDVSLYFLKEKRSVTSPR</sequence>
<evidence type="ECO:0000256" key="1">
    <source>
        <dbReference type="SAM" id="MobiDB-lite"/>
    </source>
</evidence>
<dbReference type="EMBL" id="JAWPEI010000008">
    <property type="protein sequence ID" value="KAK4717846.1"/>
    <property type="molecule type" value="Genomic_DNA"/>
</dbReference>
<feature type="compositionally biased region" description="Basic and acidic residues" evidence="1">
    <location>
        <begin position="12"/>
        <end position="22"/>
    </location>
</feature>
<keyword evidence="3" id="KW-1185">Reference proteome</keyword>
<protein>
    <submittedName>
        <fullName evidence="2">Uncharacterized protein</fullName>
    </submittedName>
</protein>
<evidence type="ECO:0000313" key="2">
    <source>
        <dbReference type="EMBL" id="KAK4717846.1"/>
    </source>
</evidence>
<accession>A0AAV9KX46</accession>
<gene>
    <name evidence="2" type="ORF">R3W88_016184</name>
</gene>
<feature type="compositionally biased region" description="Polar residues" evidence="1">
    <location>
        <begin position="1"/>
        <end position="11"/>
    </location>
</feature>
<comment type="caution">
    <text evidence="2">The sequence shown here is derived from an EMBL/GenBank/DDBJ whole genome shotgun (WGS) entry which is preliminary data.</text>
</comment>
<proteinExistence type="predicted"/>
<dbReference type="AlphaFoldDB" id="A0AAV9KX46"/>
<dbReference type="Proteomes" id="UP001311915">
    <property type="component" value="Unassembled WGS sequence"/>
</dbReference>
<name>A0AAV9KX46_9SOLN</name>
<organism evidence="2 3">
    <name type="scientific">Solanum pinnatisectum</name>
    <name type="common">tansyleaf nightshade</name>
    <dbReference type="NCBI Taxonomy" id="50273"/>
    <lineage>
        <taxon>Eukaryota</taxon>
        <taxon>Viridiplantae</taxon>
        <taxon>Streptophyta</taxon>
        <taxon>Embryophyta</taxon>
        <taxon>Tracheophyta</taxon>
        <taxon>Spermatophyta</taxon>
        <taxon>Magnoliopsida</taxon>
        <taxon>eudicotyledons</taxon>
        <taxon>Gunneridae</taxon>
        <taxon>Pentapetalae</taxon>
        <taxon>asterids</taxon>
        <taxon>lamiids</taxon>
        <taxon>Solanales</taxon>
        <taxon>Solanaceae</taxon>
        <taxon>Solanoideae</taxon>
        <taxon>Solaneae</taxon>
        <taxon>Solanum</taxon>
    </lineage>
</organism>
<evidence type="ECO:0000313" key="3">
    <source>
        <dbReference type="Proteomes" id="UP001311915"/>
    </source>
</evidence>
<reference evidence="2 3" key="1">
    <citation type="submission" date="2023-10" db="EMBL/GenBank/DDBJ databases">
        <title>Genome-Wide Identification Analysis in wild type Solanum Pinnatisectum Reveals Some Genes Defensing Phytophthora Infestans.</title>
        <authorList>
            <person name="Sun C."/>
        </authorList>
    </citation>
    <scope>NUCLEOTIDE SEQUENCE [LARGE SCALE GENOMIC DNA]</scope>
    <source>
        <strain evidence="2">LQN</strain>
        <tissue evidence="2">Leaf</tissue>
    </source>
</reference>